<keyword evidence="1" id="KW-1133">Transmembrane helix</keyword>
<feature type="transmembrane region" description="Helical" evidence="1">
    <location>
        <begin position="70"/>
        <end position="91"/>
    </location>
</feature>
<feature type="non-terminal residue" evidence="2">
    <location>
        <position position="143"/>
    </location>
</feature>
<protein>
    <submittedName>
        <fullName evidence="2">Uncharacterized protein</fullName>
    </submittedName>
</protein>
<keyword evidence="1" id="KW-0472">Membrane</keyword>
<organism evidence="2">
    <name type="scientific">marine sediment metagenome</name>
    <dbReference type="NCBI Taxonomy" id="412755"/>
    <lineage>
        <taxon>unclassified sequences</taxon>
        <taxon>metagenomes</taxon>
        <taxon>ecological metagenomes</taxon>
    </lineage>
</organism>
<dbReference type="InterPro" id="IPR010545">
    <property type="entry name" value="SPP"/>
</dbReference>
<accession>X1EJT5</accession>
<feature type="transmembrane region" description="Helical" evidence="1">
    <location>
        <begin position="123"/>
        <end position="142"/>
    </location>
</feature>
<sequence length="143" mass="16108">MKPYRSSVVMLTLFVVSILLAMAVSSLMPKEYRAFGDDVDDPTNPLLYIGMVIIFTFVILWIVRKGMQRLIQIIILFAVGMTMYFVLRPIIWQFTSYAVAEILAIQLALILTYALYKFPEWYVVDLAGLLVAAGATAIFGISL</sequence>
<dbReference type="Pfam" id="PF06550">
    <property type="entry name" value="SPP"/>
    <property type="match status" value="1"/>
</dbReference>
<gene>
    <name evidence="2" type="ORF">S03H2_12884</name>
</gene>
<feature type="transmembrane region" description="Helical" evidence="1">
    <location>
        <begin position="97"/>
        <end position="116"/>
    </location>
</feature>
<dbReference type="EMBL" id="BARU01006550">
    <property type="protein sequence ID" value="GAH33571.1"/>
    <property type="molecule type" value="Genomic_DNA"/>
</dbReference>
<feature type="transmembrane region" description="Helical" evidence="1">
    <location>
        <begin position="45"/>
        <end position="63"/>
    </location>
</feature>
<comment type="caution">
    <text evidence="2">The sequence shown here is derived from an EMBL/GenBank/DDBJ whole genome shotgun (WGS) entry which is preliminary data.</text>
</comment>
<name>X1EJT5_9ZZZZ</name>
<evidence type="ECO:0000313" key="2">
    <source>
        <dbReference type="EMBL" id="GAH33571.1"/>
    </source>
</evidence>
<keyword evidence="1" id="KW-0812">Transmembrane</keyword>
<reference evidence="2" key="1">
    <citation type="journal article" date="2014" name="Front. Microbiol.">
        <title>High frequency of phylogenetically diverse reductive dehalogenase-homologous genes in deep subseafloor sedimentary metagenomes.</title>
        <authorList>
            <person name="Kawai M."/>
            <person name="Futagami T."/>
            <person name="Toyoda A."/>
            <person name="Takaki Y."/>
            <person name="Nishi S."/>
            <person name="Hori S."/>
            <person name="Arai W."/>
            <person name="Tsubouchi T."/>
            <person name="Morono Y."/>
            <person name="Uchiyama I."/>
            <person name="Ito T."/>
            <person name="Fujiyama A."/>
            <person name="Inagaki F."/>
            <person name="Takami H."/>
        </authorList>
    </citation>
    <scope>NUCLEOTIDE SEQUENCE</scope>
    <source>
        <strain evidence="2">Expedition CK06-06</strain>
    </source>
</reference>
<evidence type="ECO:0000256" key="1">
    <source>
        <dbReference type="SAM" id="Phobius"/>
    </source>
</evidence>
<proteinExistence type="predicted"/>
<dbReference type="AlphaFoldDB" id="X1EJT5"/>